<dbReference type="SUPFAM" id="SSF53335">
    <property type="entry name" value="S-adenosyl-L-methionine-dependent methyltransferases"/>
    <property type="match status" value="1"/>
</dbReference>
<name>A0KQN2_AERHH</name>
<dbReference type="InterPro" id="IPR029063">
    <property type="entry name" value="SAM-dependent_MTases_sf"/>
</dbReference>
<feature type="domain" description="C-methyltransferase" evidence="1">
    <location>
        <begin position="260"/>
        <end position="343"/>
    </location>
</feature>
<evidence type="ECO:0000313" key="3">
    <source>
        <dbReference type="Proteomes" id="UP000000756"/>
    </source>
</evidence>
<dbReference type="Gene3D" id="3.40.50.720">
    <property type="entry name" value="NAD(P)-binding Rossmann-like Domain"/>
    <property type="match status" value="1"/>
</dbReference>
<dbReference type="EMBL" id="CP000462">
    <property type="protein sequence ID" value="ABK37396.1"/>
    <property type="molecule type" value="Genomic_DNA"/>
</dbReference>
<accession>A0KQN2</accession>
<evidence type="ECO:0000259" key="1">
    <source>
        <dbReference type="Pfam" id="PF08484"/>
    </source>
</evidence>
<dbReference type="KEGG" id="aha:AHA_4160"/>
<sequence length="359" mass="40759">MEYICPHCSSNVELYFHLDNSPILQNVLYDSEREAITCNRIAVDFYYCNSCCYLFNPSFCADDIAYDARYNNDQMSSPYYREYLSGLADKLISECSLGESSSVLEIGCGSGYFLKLLIDKVKVTKVCGFDPAYDGQYGLSNIIHKEYFSKTETKYNLVILRHCFDSFINSPNLIDSIRDSIADDGVIYIEYPALEYIMDAGDFSMLYHECHSYYSLLSITGLLKNFNLKVDSVFHLFNGQYSGVICSKLNTGVFDCSEILKIINEYKSILIWGVSGRAVTLMNHLCLNKNIVKFGVDVNINKQGRYIPGTGQRIISPADAVLLSPELVIISNYNYLDEIMSNFDSNVHFVTFDGQLHFK</sequence>
<dbReference type="EnsemblBacteria" id="ABK37396">
    <property type="protein sequence ID" value="ABK37396"/>
    <property type="gene ID" value="AHA_4160"/>
</dbReference>
<evidence type="ECO:0000313" key="2">
    <source>
        <dbReference type="EMBL" id="ABK37396.1"/>
    </source>
</evidence>
<organism evidence="2 3">
    <name type="scientific">Aeromonas hydrophila subsp. hydrophila (strain ATCC 7966 / DSM 30187 / BCRC 13018 / CCUG 14551 / JCM 1027 / KCTC 2358 / NCIMB 9240 / NCTC 8049)</name>
    <dbReference type="NCBI Taxonomy" id="380703"/>
    <lineage>
        <taxon>Bacteria</taxon>
        <taxon>Pseudomonadati</taxon>
        <taxon>Pseudomonadota</taxon>
        <taxon>Gammaproteobacteria</taxon>
        <taxon>Aeromonadales</taxon>
        <taxon>Aeromonadaceae</taxon>
        <taxon>Aeromonas</taxon>
    </lineage>
</organism>
<dbReference type="GeneID" id="4490044"/>
<dbReference type="InterPro" id="IPR013691">
    <property type="entry name" value="MeTrfase_14"/>
</dbReference>
<protein>
    <recommendedName>
        <fullName evidence="1">C-methyltransferase domain-containing protein</fullName>
    </recommendedName>
</protein>
<dbReference type="Gene3D" id="3.40.50.150">
    <property type="entry name" value="Vaccinia Virus protein VP39"/>
    <property type="match status" value="1"/>
</dbReference>
<keyword evidence="3" id="KW-1185">Reference proteome</keyword>
<dbReference type="AlphaFoldDB" id="A0KQN2"/>
<dbReference type="PATRIC" id="fig|380703.7.peg.4115"/>
<proteinExistence type="predicted"/>
<dbReference type="STRING" id="380703.AHA_4160"/>
<gene>
    <name evidence="2" type="ordered locus">AHA_4160</name>
</gene>
<dbReference type="Pfam" id="PF08484">
    <property type="entry name" value="Methyltransf_14"/>
    <property type="match status" value="1"/>
</dbReference>
<reference evidence="2 3" key="1">
    <citation type="journal article" date="2006" name="J. Bacteriol.">
        <title>Genome sequence of Aeromonas hydrophila ATCC 7966T: jack of all trades.</title>
        <authorList>
            <person name="Seshadri R."/>
            <person name="Joseph S.W."/>
            <person name="Chopra A.K."/>
            <person name="Sha J."/>
            <person name="Shaw J."/>
            <person name="Graf J."/>
            <person name="Haft D."/>
            <person name="Wu M."/>
            <person name="Ren Q."/>
            <person name="Rosovitz M.J."/>
            <person name="Madupu R."/>
            <person name="Tallon L."/>
            <person name="Kim M."/>
            <person name="Jin S."/>
            <person name="Vuong H."/>
            <person name="Stine O.C."/>
            <person name="Ali A."/>
            <person name="Horneman A.J."/>
            <person name="Heidelberg J.F."/>
        </authorList>
    </citation>
    <scope>NUCLEOTIDE SEQUENCE [LARGE SCALE GENOMIC DNA]</scope>
    <source>
        <strain evidence="3">ATCC 7966 / DSM 30187 / BCRC 13018 / CCUG 14551 / JCM 1027 / KCTC 2358 / NCIMB 9240 / NCTC 8049</strain>
    </source>
</reference>
<dbReference type="HOGENOM" id="CLU_050039_1_0_6"/>
<dbReference type="OrthoDB" id="9815644at2"/>
<dbReference type="Proteomes" id="UP000000756">
    <property type="component" value="Chromosome"/>
</dbReference>
<dbReference type="eggNOG" id="COG0500">
    <property type="taxonomic scope" value="Bacteria"/>
</dbReference>
<dbReference type="Pfam" id="PF13489">
    <property type="entry name" value="Methyltransf_23"/>
    <property type="match status" value="1"/>
</dbReference>
<dbReference type="RefSeq" id="WP_011707818.1">
    <property type="nucleotide sequence ID" value="NC_008570.1"/>
</dbReference>